<organism evidence="2 3">
    <name type="scientific">Chitinophaga jiangningensis</name>
    <dbReference type="NCBI Taxonomy" id="1419482"/>
    <lineage>
        <taxon>Bacteria</taxon>
        <taxon>Pseudomonadati</taxon>
        <taxon>Bacteroidota</taxon>
        <taxon>Chitinophagia</taxon>
        <taxon>Chitinophagales</taxon>
        <taxon>Chitinophagaceae</taxon>
        <taxon>Chitinophaga</taxon>
    </lineage>
</organism>
<dbReference type="STRING" id="1419482.SAMN05444266_10976"/>
<dbReference type="InterPro" id="IPR000595">
    <property type="entry name" value="cNMP-bd_dom"/>
</dbReference>
<dbReference type="GO" id="GO:0016301">
    <property type="term" value="F:kinase activity"/>
    <property type="evidence" value="ECO:0007669"/>
    <property type="project" value="UniProtKB-KW"/>
</dbReference>
<reference evidence="2 3" key="1">
    <citation type="submission" date="2016-11" db="EMBL/GenBank/DDBJ databases">
        <authorList>
            <person name="Jaros S."/>
            <person name="Januszkiewicz K."/>
            <person name="Wedrychowicz H."/>
        </authorList>
    </citation>
    <scope>NUCLEOTIDE SEQUENCE [LARGE SCALE GENOMIC DNA]</scope>
    <source>
        <strain evidence="2 3">DSM 27406</strain>
    </source>
</reference>
<evidence type="ECO:0000259" key="1">
    <source>
        <dbReference type="Pfam" id="PF00027"/>
    </source>
</evidence>
<proteinExistence type="predicted"/>
<name>A0A1M7JYZ8_9BACT</name>
<dbReference type="SUPFAM" id="SSF51206">
    <property type="entry name" value="cAMP-binding domain-like"/>
    <property type="match status" value="1"/>
</dbReference>
<dbReference type="InterPro" id="IPR018490">
    <property type="entry name" value="cNMP-bd_dom_sf"/>
</dbReference>
<keyword evidence="2" id="KW-0418">Kinase</keyword>
<dbReference type="Pfam" id="PF00027">
    <property type="entry name" value="cNMP_binding"/>
    <property type="match status" value="1"/>
</dbReference>
<dbReference type="EMBL" id="FRBL01000009">
    <property type="protein sequence ID" value="SHM58194.1"/>
    <property type="molecule type" value="Genomic_DNA"/>
</dbReference>
<dbReference type="OrthoDB" id="9152304at2"/>
<sequence length="191" mass="23191">MYDTFRAHVLKYVRADEETLTSAYKYFQVKKFRKKENLLTEGQICRYNYFIVSGCVRKYFINQKGLEQTTDFAIERWWMTDIGAFISQGTTDINIQAVEPTTVLQIDRHNQQQLFREYPVMESYFRQIYQKAYAAAENRIRYLYEFSREELYLHFYRHFPDFTKRVPQYLLASFLGFTPEYLSEIKRKLES</sequence>
<keyword evidence="2" id="KW-0808">Transferase</keyword>
<protein>
    <submittedName>
        <fullName evidence="2">cAMP-binding domain of CRP or a regulatory subunit of cAMP-dependent protein kinases</fullName>
    </submittedName>
</protein>
<gene>
    <name evidence="2" type="ORF">SAMN05444266_10976</name>
</gene>
<evidence type="ECO:0000313" key="3">
    <source>
        <dbReference type="Proteomes" id="UP000184420"/>
    </source>
</evidence>
<dbReference type="Proteomes" id="UP000184420">
    <property type="component" value="Unassembled WGS sequence"/>
</dbReference>
<dbReference type="InterPro" id="IPR014710">
    <property type="entry name" value="RmlC-like_jellyroll"/>
</dbReference>
<dbReference type="CDD" id="cd00038">
    <property type="entry name" value="CAP_ED"/>
    <property type="match status" value="1"/>
</dbReference>
<dbReference type="AlphaFoldDB" id="A0A1M7JYZ8"/>
<accession>A0A1M7JYZ8</accession>
<dbReference type="RefSeq" id="WP_073085484.1">
    <property type="nucleotide sequence ID" value="NZ_FRBL01000009.1"/>
</dbReference>
<evidence type="ECO:0000313" key="2">
    <source>
        <dbReference type="EMBL" id="SHM58194.1"/>
    </source>
</evidence>
<feature type="domain" description="Cyclic nucleotide-binding" evidence="1">
    <location>
        <begin position="30"/>
        <end position="118"/>
    </location>
</feature>
<keyword evidence="3" id="KW-1185">Reference proteome</keyword>
<dbReference type="Gene3D" id="2.60.120.10">
    <property type="entry name" value="Jelly Rolls"/>
    <property type="match status" value="1"/>
</dbReference>